<evidence type="ECO:0000256" key="1">
    <source>
        <dbReference type="SAM" id="MobiDB-lite"/>
    </source>
</evidence>
<dbReference type="AlphaFoldDB" id="A0A7W4PFR4"/>
<proteinExistence type="predicted"/>
<protein>
    <submittedName>
        <fullName evidence="2">Uncharacterized protein</fullName>
    </submittedName>
</protein>
<dbReference type="RefSeq" id="WP_183121105.1">
    <property type="nucleotide sequence ID" value="NZ_JABEQF010000036.1"/>
</dbReference>
<dbReference type="EMBL" id="JABEQF010000036">
    <property type="protein sequence ID" value="MBB2192000.1"/>
    <property type="molecule type" value="Genomic_DNA"/>
</dbReference>
<reference evidence="2 3" key="1">
    <citation type="submission" date="2020-04" db="EMBL/GenBank/DDBJ databases">
        <title>Description of novel Gluconacetobacter.</title>
        <authorList>
            <person name="Sombolestani A."/>
        </authorList>
    </citation>
    <scope>NUCLEOTIDE SEQUENCE [LARGE SCALE GENOMIC DNA]</scope>
    <source>
        <strain evidence="2 3">LMG 21311</strain>
    </source>
</reference>
<accession>A0A7W4PFR4</accession>
<comment type="caution">
    <text evidence="2">The sequence shown here is derived from an EMBL/GenBank/DDBJ whole genome shotgun (WGS) entry which is preliminary data.</text>
</comment>
<dbReference type="Proteomes" id="UP000555756">
    <property type="component" value="Unassembled WGS sequence"/>
</dbReference>
<evidence type="ECO:0000313" key="2">
    <source>
        <dbReference type="EMBL" id="MBB2192000.1"/>
    </source>
</evidence>
<keyword evidence="3" id="KW-1185">Reference proteome</keyword>
<feature type="region of interest" description="Disordered" evidence="1">
    <location>
        <begin position="31"/>
        <end position="51"/>
    </location>
</feature>
<organism evidence="2 3">
    <name type="scientific">Gluconacetobacter azotocaptans</name>
    <dbReference type="NCBI Taxonomy" id="142834"/>
    <lineage>
        <taxon>Bacteria</taxon>
        <taxon>Pseudomonadati</taxon>
        <taxon>Pseudomonadota</taxon>
        <taxon>Alphaproteobacteria</taxon>
        <taxon>Acetobacterales</taxon>
        <taxon>Acetobacteraceae</taxon>
        <taxon>Gluconacetobacter</taxon>
    </lineage>
</organism>
<gene>
    <name evidence="2" type="ORF">HLH34_18885</name>
</gene>
<name>A0A7W4PFR4_9PROT</name>
<sequence>MSDAAATIADSLTDAQAAKLLAAATGKGPRAKAAAKAKEAPPAEAKSAPVRRFEEARTAPQITVEAAARLAPTIGQVAKMVEFFALKDLHAPTIREATVNAITSAARALQECMNALGLKIYLHRVVDGYVRAAYGAAQHYDQKANEARDLSSPFANQHRDEDRMGIDGQENEAGKARATAAQAGVNAFAALVAAQGAVTAYVFMTGDEWRPYSRSVAPGRSVARRAAAEELSCFDRN</sequence>
<evidence type="ECO:0000313" key="3">
    <source>
        <dbReference type="Proteomes" id="UP000555756"/>
    </source>
</evidence>